<dbReference type="SMART" id="SM00487">
    <property type="entry name" value="DEXDc"/>
    <property type="match status" value="1"/>
</dbReference>
<evidence type="ECO:0000259" key="1">
    <source>
        <dbReference type="PROSITE" id="PS51192"/>
    </source>
</evidence>
<dbReference type="Pfam" id="PF00270">
    <property type="entry name" value="DEAD"/>
    <property type="match status" value="1"/>
</dbReference>
<accession>A0ABD3FFD6</accession>
<evidence type="ECO:0000313" key="2">
    <source>
        <dbReference type="EMBL" id="KAL3665458.1"/>
    </source>
</evidence>
<comment type="caution">
    <text evidence="2">The sequence shown here is derived from an EMBL/GenBank/DDBJ whole genome shotgun (WGS) entry which is preliminary data.</text>
</comment>
<dbReference type="InterPro" id="IPR027417">
    <property type="entry name" value="P-loop_NTPase"/>
</dbReference>
<dbReference type="SUPFAM" id="SSF52540">
    <property type="entry name" value="P-loop containing nucleoside triphosphate hydrolases"/>
    <property type="match status" value="1"/>
</dbReference>
<keyword evidence="3" id="KW-1185">Reference proteome</keyword>
<dbReference type="AlphaFoldDB" id="A0ABD3FFD6"/>
<dbReference type="PANTHER" id="PTHR14074:SF16">
    <property type="entry name" value="ANTIVIRAL INNATE IMMUNE RESPONSE RECEPTOR RIG-I"/>
    <property type="match status" value="1"/>
</dbReference>
<reference evidence="2 3" key="1">
    <citation type="submission" date="2024-09" db="EMBL/GenBank/DDBJ databases">
        <title>Genome sequencing and assembly of Phytophthora oleae, isolate VK10A, causative agent of rot of olive drupes.</title>
        <authorList>
            <person name="Conti Taguali S."/>
            <person name="Riolo M."/>
            <person name="La Spada F."/>
            <person name="Cacciola S.O."/>
            <person name="Dionisio G."/>
        </authorList>
    </citation>
    <scope>NUCLEOTIDE SEQUENCE [LARGE SCALE GENOMIC DNA]</scope>
    <source>
        <strain evidence="2 3">VK10A</strain>
    </source>
</reference>
<dbReference type="InterPro" id="IPR011545">
    <property type="entry name" value="DEAD/DEAH_box_helicase_dom"/>
</dbReference>
<gene>
    <name evidence="2" type="ORF">V7S43_009493</name>
</gene>
<dbReference type="PANTHER" id="PTHR14074">
    <property type="entry name" value="HELICASE WITH DEATH DOMAIN-RELATED"/>
    <property type="match status" value="1"/>
</dbReference>
<name>A0ABD3FFD6_9STRA</name>
<evidence type="ECO:0000313" key="3">
    <source>
        <dbReference type="Proteomes" id="UP001632037"/>
    </source>
</evidence>
<protein>
    <recommendedName>
        <fullName evidence="1">Helicase ATP-binding domain-containing protein</fullName>
    </recommendedName>
</protein>
<dbReference type="PROSITE" id="PS51192">
    <property type="entry name" value="HELICASE_ATP_BIND_1"/>
    <property type="match status" value="1"/>
</dbReference>
<organism evidence="2 3">
    <name type="scientific">Phytophthora oleae</name>
    <dbReference type="NCBI Taxonomy" id="2107226"/>
    <lineage>
        <taxon>Eukaryota</taxon>
        <taxon>Sar</taxon>
        <taxon>Stramenopiles</taxon>
        <taxon>Oomycota</taxon>
        <taxon>Peronosporomycetes</taxon>
        <taxon>Peronosporales</taxon>
        <taxon>Peronosporaceae</taxon>
        <taxon>Phytophthora</taxon>
    </lineage>
</organism>
<feature type="domain" description="Helicase ATP-binding" evidence="1">
    <location>
        <begin position="214"/>
        <end position="386"/>
    </location>
</feature>
<dbReference type="InterPro" id="IPR014001">
    <property type="entry name" value="Helicase_ATP-bd"/>
</dbReference>
<sequence length="519" mass="58953">MTITPVGASGEAWGLACKHCDALVARHSQLSFLLENATAVHLTLDKTLLYDEQLQSKEESDGWRVYSHSGVLPELQFTKIRTTNAYKRQRLPFELCCIKCDKKIASEGFIDELPGESLLLLDSKACSCVMDRKVQYGMAGGPTARKWGVILRQLQEMRLPLKIQTVKELNSVERREFKQESDIMSVVHPTEATIRSHFSPRAKMSKLRQYQVELTLSAMLENTIVYLPTGCGKTLVAIKVMEELKYLNGNKLVVFFVPTGPLVSQQAGYIRRESDFKVAEFSGQHGRTNAAMSEPITVDGHFDAIVVTPQYFLNLLFHGFTKVTDYSVMVFDEAHHATGKHPYCELLKELATVDMRARPHILALTASPFGEAVRETSGQNALNKLAKAFNAVVNAPTIAAEDLEASFIPKEAQWVTVVEDVSERKLREGIKRYIESFYAEIRRLMNGQVMPFETNYDTNDMELSQFLAKLRLLRFHAEKLARETMRTLRRLESRRVNVYRPTWSLFSSICKRWHQAFTA</sequence>
<proteinExistence type="predicted"/>
<dbReference type="EMBL" id="JBIMZQ010000020">
    <property type="protein sequence ID" value="KAL3665458.1"/>
    <property type="molecule type" value="Genomic_DNA"/>
</dbReference>
<dbReference type="Proteomes" id="UP001632037">
    <property type="component" value="Unassembled WGS sequence"/>
</dbReference>
<dbReference type="Gene3D" id="3.40.50.300">
    <property type="entry name" value="P-loop containing nucleotide triphosphate hydrolases"/>
    <property type="match status" value="1"/>
</dbReference>
<dbReference type="InterPro" id="IPR051363">
    <property type="entry name" value="RLR_Helicase"/>
</dbReference>